<dbReference type="AlphaFoldDB" id="A0A4D7Z0J5"/>
<keyword evidence="2" id="KW-0282">Flagellum</keyword>
<evidence type="ECO:0000259" key="1">
    <source>
        <dbReference type="SMART" id="SM00858"/>
    </source>
</evidence>
<name>A0A4D7Z0J5_AGRTU</name>
<dbReference type="InterPro" id="IPR013974">
    <property type="entry name" value="SAF"/>
</dbReference>
<dbReference type="GO" id="GO:0050661">
    <property type="term" value="F:NADP binding"/>
    <property type="evidence" value="ECO:0007669"/>
    <property type="project" value="InterPro"/>
</dbReference>
<dbReference type="InterPro" id="IPR005106">
    <property type="entry name" value="Asp/hSer_DH_NAD-bd"/>
</dbReference>
<keyword evidence="2" id="KW-0969">Cilium</keyword>
<dbReference type="SUPFAM" id="SSF51735">
    <property type="entry name" value="NAD(P)-binding Rossmann-fold domains"/>
    <property type="match status" value="1"/>
</dbReference>
<dbReference type="PANTHER" id="PTHR37850">
    <property type="entry name" value="STRU PROTEIN"/>
    <property type="match status" value="1"/>
</dbReference>
<evidence type="ECO:0000313" key="2">
    <source>
        <dbReference type="EMBL" id="QCL95663.1"/>
    </source>
</evidence>
<reference evidence="2 3" key="1">
    <citation type="submission" date="2019-04" db="EMBL/GenBank/DDBJ databases">
        <title>Complete genome sequence of Agrobacterium tumefaciens CFBP7129.</title>
        <authorList>
            <person name="Haryono M."/>
            <person name="Lin Y.-C."/>
            <person name="Lai E.-M."/>
            <person name="Kuo C.-H."/>
        </authorList>
    </citation>
    <scope>NUCLEOTIDE SEQUENCE [LARGE SCALE GENOMIC DNA]</scope>
    <source>
        <strain evidence="2 3">CFBP7129</strain>
    </source>
</reference>
<dbReference type="EMBL" id="CP039923">
    <property type="protein sequence ID" value="QCL95663.1"/>
    <property type="molecule type" value="Genomic_DNA"/>
</dbReference>
<dbReference type="Pfam" id="PF03447">
    <property type="entry name" value="NAD_binding_3"/>
    <property type="match status" value="1"/>
</dbReference>
<dbReference type="Gene3D" id="3.40.50.720">
    <property type="entry name" value="NAD(P)-binding Rossmann-like Domain"/>
    <property type="match status" value="1"/>
</dbReference>
<dbReference type="SMART" id="SM00858">
    <property type="entry name" value="SAF"/>
    <property type="match status" value="1"/>
</dbReference>
<gene>
    <name evidence="2" type="ORF">CFBP7129_15325</name>
</gene>
<proteinExistence type="predicted"/>
<dbReference type="Pfam" id="PF21135">
    <property type="entry name" value="DRL_cat"/>
    <property type="match status" value="1"/>
</dbReference>
<dbReference type="PANTHER" id="PTHR37850:SF3">
    <property type="entry name" value="BLR7815 PROTEIN"/>
    <property type="match status" value="1"/>
</dbReference>
<accession>A0A4D7Z0J5</accession>
<sequence>MWPAPRGVNLRCLGIVWPSPGSLDILASNFPSEGFQNMNLYSLLSARAAGGKPVRVGLIGAGKFGSMVLAQAQRIAGFHMVAVADLNIGKARESFDRVGWPKERYDATSCADALKSGKTYVTDDVNELFACGEIECVIEATGHPLAGARHALGAIEHNKHVVMVNVEADVMVGPILAEKARAKGLIYSMAYGDQPALICELVDWARATGFEVVSAGKGMNFEPRYRYSTPDTVWGYFGWTDEEVAKGDFNPKMYNSFTDGTKAAIEMAAVANGTGLDCPDDGLAFPPAGLHDLARVFRPAADGGRMSRSGLVDIAASQEPDGREVFNNIRYGVFVTFKAHNEYARACFKQYGLLTDPSGWYASMWRPFHIIGLETSISVLSAVLRNEATGCSKEFRGDAVATAKKDMQPGEMLDGEGGYAVWANAIPATRSLDMKALPIGLAHNVKLKRAIKKDQIVSFDDVELVNDLDVVKLRQDMENQFRPQKDAAA</sequence>
<dbReference type="GO" id="GO:0016491">
    <property type="term" value="F:oxidoreductase activity"/>
    <property type="evidence" value="ECO:0007669"/>
    <property type="project" value="InterPro"/>
</dbReference>
<dbReference type="CDD" id="cd11616">
    <property type="entry name" value="SAF_DH_OX_like"/>
    <property type="match status" value="1"/>
</dbReference>
<evidence type="ECO:0000313" key="3">
    <source>
        <dbReference type="Proteomes" id="UP000298649"/>
    </source>
</evidence>
<protein>
    <submittedName>
        <fullName evidence="2">Flagellar biosynthesis protein FlgA</fullName>
    </submittedName>
</protein>
<dbReference type="Proteomes" id="UP000298649">
    <property type="component" value="Chromosome linear"/>
</dbReference>
<dbReference type="InterPro" id="IPR048423">
    <property type="entry name" value="DRL_cat"/>
</dbReference>
<feature type="domain" description="SAF" evidence="1">
    <location>
        <begin position="398"/>
        <end position="463"/>
    </location>
</feature>
<keyword evidence="2" id="KW-0966">Cell projection</keyword>
<organism evidence="2 3">
    <name type="scientific">Agrobacterium tumefaciens</name>
    <dbReference type="NCBI Taxonomy" id="358"/>
    <lineage>
        <taxon>Bacteria</taxon>
        <taxon>Pseudomonadati</taxon>
        <taxon>Pseudomonadota</taxon>
        <taxon>Alphaproteobacteria</taxon>
        <taxon>Hyphomicrobiales</taxon>
        <taxon>Rhizobiaceae</taxon>
        <taxon>Rhizobium/Agrobacterium group</taxon>
        <taxon>Agrobacterium</taxon>
        <taxon>Agrobacterium tumefaciens complex</taxon>
    </lineage>
</organism>
<dbReference type="InterPro" id="IPR036291">
    <property type="entry name" value="NAD(P)-bd_dom_sf"/>
</dbReference>